<dbReference type="Proteomes" id="UP001183420">
    <property type="component" value="Unassembled WGS sequence"/>
</dbReference>
<comment type="caution">
    <text evidence="2">The sequence shown here is derived from an EMBL/GenBank/DDBJ whole genome shotgun (WGS) entry which is preliminary data.</text>
</comment>
<sequence>MTQSLTPSTKRQLLSIMGTLPSDADALVAVLGVLPLTRLDRRAIAVAARQPLTEVDQAVNALLTAKLLEPVPNTDLLRVPKHVHEHATTLAARLREGERREAWSRWARHLLDAAITAGSALSSRAPLTPACDAPDGVGWPFPAGDAAAAVAWLVERRTDLVTAVRAADTAGRHELEYQLVGALIVLAERHHLPEWPGLLTHYGVPAAELHGDIVATSRLLCALAEAHRRTGDHQKAEDHARQALANTSAGLPSGGPPSAAARPAGGNSTNAPADTFTDTTKPIVLADIESRLTLASVHRSARRTHQAVPIAAQALALADEAGDRRSMALARIVRAEIAFDDGRPDEAINELRQAIPLLQHTPDQFEEARAVALLGQAIATTGDHRTAVMYLGEAHDRYVRAGSPLGEVQCLQWLGDIIGGARGAELWAEADNVRWAAGIPRRATQHLASSGGT</sequence>
<evidence type="ECO:0008006" key="4">
    <source>
        <dbReference type="Google" id="ProtNLM"/>
    </source>
</evidence>
<reference evidence="3" key="1">
    <citation type="submission" date="2023-07" db="EMBL/GenBank/DDBJ databases">
        <title>30 novel species of actinomycetes from the DSMZ collection.</title>
        <authorList>
            <person name="Nouioui I."/>
        </authorList>
    </citation>
    <scope>NUCLEOTIDE SEQUENCE [LARGE SCALE GENOMIC DNA]</scope>
    <source>
        <strain evidence="3">DSM 44918</strain>
    </source>
</reference>
<dbReference type="RefSeq" id="WP_311602197.1">
    <property type="nucleotide sequence ID" value="NZ_JAVREM010000049.1"/>
</dbReference>
<evidence type="ECO:0000313" key="3">
    <source>
        <dbReference type="Proteomes" id="UP001183420"/>
    </source>
</evidence>
<dbReference type="InterPro" id="IPR011990">
    <property type="entry name" value="TPR-like_helical_dom_sf"/>
</dbReference>
<feature type="region of interest" description="Disordered" evidence="1">
    <location>
        <begin position="247"/>
        <end position="278"/>
    </location>
</feature>
<protein>
    <recommendedName>
        <fullName evidence="4">Tetratricopeptide repeat protein</fullName>
    </recommendedName>
</protein>
<dbReference type="SMART" id="SM00028">
    <property type="entry name" value="TPR"/>
    <property type="match status" value="3"/>
</dbReference>
<evidence type="ECO:0000313" key="2">
    <source>
        <dbReference type="EMBL" id="MDT0321870.1"/>
    </source>
</evidence>
<evidence type="ECO:0000256" key="1">
    <source>
        <dbReference type="SAM" id="MobiDB-lite"/>
    </source>
</evidence>
<dbReference type="InterPro" id="IPR019734">
    <property type="entry name" value="TPR_rpt"/>
</dbReference>
<keyword evidence="3" id="KW-1185">Reference proteome</keyword>
<gene>
    <name evidence="2" type="ORF">RNC47_26395</name>
</gene>
<feature type="compositionally biased region" description="Low complexity" evidence="1">
    <location>
        <begin position="248"/>
        <end position="268"/>
    </location>
</feature>
<dbReference type="Gene3D" id="1.25.40.10">
    <property type="entry name" value="Tetratricopeptide repeat domain"/>
    <property type="match status" value="1"/>
</dbReference>
<proteinExistence type="predicted"/>
<organism evidence="2 3">
    <name type="scientific">Streptomyces millisiae</name>
    <dbReference type="NCBI Taxonomy" id="3075542"/>
    <lineage>
        <taxon>Bacteria</taxon>
        <taxon>Bacillati</taxon>
        <taxon>Actinomycetota</taxon>
        <taxon>Actinomycetes</taxon>
        <taxon>Kitasatosporales</taxon>
        <taxon>Streptomycetaceae</taxon>
        <taxon>Streptomyces</taxon>
    </lineage>
</organism>
<dbReference type="SUPFAM" id="SSF48452">
    <property type="entry name" value="TPR-like"/>
    <property type="match status" value="1"/>
</dbReference>
<name>A0ABU2LW97_9ACTN</name>
<dbReference type="EMBL" id="JAVREM010000049">
    <property type="protein sequence ID" value="MDT0321870.1"/>
    <property type="molecule type" value="Genomic_DNA"/>
</dbReference>
<accession>A0ABU2LW97</accession>
<feature type="compositionally biased region" description="Polar residues" evidence="1">
    <location>
        <begin position="269"/>
        <end position="278"/>
    </location>
</feature>